<dbReference type="Pfam" id="PF03372">
    <property type="entry name" value="Exo_endo_phos"/>
    <property type="match status" value="1"/>
</dbReference>
<keyword evidence="2" id="KW-0378">Hydrolase</keyword>
<organism evidence="2 3">
    <name type="scientific">Pseudomonas fluvialis</name>
    <dbReference type="NCBI Taxonomy" id="1793966"/>
    <lineage>
        <taxon>Bacteria</taxon>
        <taxon>Pseudomonadati</taxon>
        <taxon>Pseudomonadota</taxon>
        <taxon>Gammaproteobacteria</taxon>
        <taxon>Pseudomonadales</taxon>
        <taxon>Pseudomonadaceae</taxon>
        <taxon>Pseudomonas</taxon>
    </lineage>
</organism>
<comment type="caution">
    <text evidence="2">The sequence shown here is derived from an EMBL/GenBank/DDBJ whole genome shotgun (WGS) entry which is preliminary data.</text>
</comment>
<dbReference type="AlphaFoldDB" id="A0A7X0BU92"/>
<dbReference type="Gene3D" id="3.60.10.10">
    <property type="entry name" value="Endonuclease/exonuclease/phosphatase"/>
    <property type="match status" value="1"/>
</dbReference>
<reference evidence="2 3" key="1">
    <citation type="submission" date="2020-08" db="EMBL/GenBank/DDBJ databases">
        <title>Functional genomics of gut bacteria from endangered species of beetles.</title>
        <authorList>
            <person name="Carlos-Shanley C."/>
        </authorList>
    </citation>
    <scope>NUCLEOTIDE SEQUENCE [LARGE SCALE GENOMIC DNA]</scope>
    <source>
        <strain evidence="2 3">S00202</strain>
    </source>
</reference>
<dbReference type="InterPro" id="IPR036691">
    <property type="entry name" value="Endo/exonu/phosph_ase_sf"/>
</dbReference>
<proteinExistence type="predicted"/>
<evidence type="ECO:0000313" key="2">
    <source>
        <dbReference type="EMBL" id="MBB6342999.1"/>
    </source>
</evidence>
<dbReference type="InterPro" id="IPR005135">
    <property type="entry name" value="Endo/exonuclease/phosphatase"/>
</dbReference>
<gene>
    <name evidence="2" type="ORF">HNP49_003187</name>
</gene>
<accession>A0A7X0BU92</accession>
<dbReference type="EMBL" id="JACHLL010000006">
    <property type="protein sequence ID" value="MBB6342999.1"/>
    <property type="molecule type" value="Genomic_DNA"/>
</dbReference>
<keyword evidence="2" id="KW-0540">Nuclease</keyword>
<keyword evidence="3" id="KW-1185">Reference proteome</keyword>
<dbReference type="Proteomes" id="UP000557193">
    <property type="component" value="Unassembled WGS sequence"/>
</dbReference>
<dbReference type="SUPFAM" id="SSF56219">
    <property type="entry name" value="DNase I-like"/>
    <property type="match status" value="1"/>
</dbReference>
<protein>
    <submittedName>
        <fullName evidence="2">Endonuclease/exonuclease/phosphatase (EEP) superfamily protein YafD</fullName>
    </submittedName>
</protein>
<evidence type="ECO:0000313" key="3">
    <source>
        <dbReference type="Proteomes" id="UP000557193"/>
    </source>
</evidence>
<dbReference type="RefSeq" id="WP_184684899.1">
    <property type="nucleotide sequence ID" value="NZ_JACHLL010000006.1"/>
</dbReference>
<name>A0A7X0BU92_9PSED</name>
<sequence length="304" mass="33414">MIRLFVLCASLGLLSPWLTELAATYSAHAAWLLDLASHWQWLHLTLLLAGVALLARRNARWLLLTPLTALPWLTVTPALQNETGTPRLELNLLTANLAQSRDASALRALLDRQPVDLVLLQEVTPELAKQLGRWQDYPYRLQAPENSPFGLALLSRLPLEGASVKVDGDGIPALESRVKAGEQSIALTVVHPMPPLSPYWHHKRNLGLQVLLQKNAAHGLPGLVAGDFNASPWSQALRGVQALGWQRASDLSPSWPALGRGWLGIAIDQVVVNGPWRVVEQSLGPNLGSDHLPRLMRLQLLEKH</sequence>
<evidence type="ECO:0000259" key="1">
    <source>
        <dbReference type="Pfam" id="PF03372"/>
    </source>
</evidence>
<feature type="domain" description="Endonuclease/exonuclease/phosphatase" evidence="1">
    <location>
        <begin position="94"/>
        <end position="291"/>
    </location>
</feature>
<dbReference type="GO" id="GO:0004527">
    <property type="term" value="F:exonuclease activity"/>
    <property type="evidence" value="ECO:0007669"/>
    <property type="project" value="UniProtKB-KW"/>
</dbReference>
<keyword evidence="2" id="KW-0269">Exonuclease</keyword>
<dbReference type="GO" id="GO:0004519">
    <property type="term" value="F:endonuclease activity"/>
    <property type="evidence" value="ECO:0007669"/>
    <property type="project" value="UniProtKB-KW"/>
</dbReference>
<keyword evidence="2" id="KW-0255">Endonuclease</keyword>